<gene>
    <name evidence="5" type="ORF">BCF44_101375</name>
</gene>
<dbReference type="InterPro" id="IPR050555">
    <property type="entry name" value="Bact_Solute-Bind_Prot2"/>
</dbReference>
<dbReference type="GO" id="GO:0030246">
    <property type="term" value="F:carbohydrate binding"/>
    <property type="evidence" value="ECO:0007669"/>
    <property type="project" value="TreeGrafter"/>
</dbReference>
<dbReference type="InterPro" id="IPR025997">
    <property type="entry name" value="SBP_2_dom"/>
</dbReference>
<feature type="domain" description="Periplasmic binding protein" evidence="4">
    <location>
        <begin position="86"/>
        <end position="344"/>
    </location>
</feature>
<organism evidence="5 6">
    <name type="scientific">Kutzneria buriramensis</name>
    <dbReference type="NCBI Taxonomy" id="1045776"/>
    <lineage>
        <taxon>Bacteria</taxon>
        <taxon>Bacillati</taxon>
        <taxon>Actinomycetota</taxon>
        <taxon>Actinomycetes</taxon>
        <taxon>Pseudonocardiales</taxon>
        <taxon>Pseudonocardiaceae</taxon>
        <taxon>Kutzneria</taxon>
    </lineage>
</organism>
<dbReference type="Gene3D" id="3.40.50.2300">
    <property type="match status" value="2"/>
</dbReference>
<comment type="similarity">
    <text evidence="2">Belongs to the bacterial solute-binding protein 2 family.</text>
</comment>
<dbReference type="EMBL" id="QUNO01000001">
    <property type="protein sequence ID" value="REH55355.1"/>
    <property type="molecule type" value="Genomic_DNA"/>
</dbReference>
<keyword evidence="6" id="KW-1185">Reference proteome</keyword>
<dbReference type="InterPro" id="IPR028082">
    <property type="entry name" value="Peripla_BP_I"/>
</dbReference>
<dbReference type="PANTHER" id="PTHR30036:SF7">
    <property type="entry name" value="ABC TRANSPORTER PERIPLASMIC-BINDING PROTEIN YPHF"/>
    <property type="match status" value="1"/>
</dbReference>
<sequence>MSSSRLAVLTTALALALTACSGMSAAPTPTKSPVDYSAQALQATQAAISGTYHEPSSQPRPAARNKKLAVISSGQNAISSLVPASAVMEAAATIGWDAKLYDGKLDPKSWPGLVSQAVANGAQGIVLVAVDCPAVAQPLAEAKAKGIKIVGIFAFDCNDVLFGGTAPSLFSSYVDFGPPVNRNIADFSQLYGADQANTVIAQTDGKAKVVLVTDNEFTSIRHTIQGFRDTITKCTTCSIVAEVDIKAADLTTPAAAASVLKVLHDHPDANAVKSPYTAATLAAVSPAVMKSGRAASLYVMGGEGFEPELDLIRKHEGLSAVTVIPSDWYGWAAVDTVNSLFIGQQPADSGLGWQLIDDEVNPPSNNAYKPTIDFRSAYRAAWGRAD</sequence>
<evidence type="ECO:0000259" key="4">
    <source>
        <dbReference type="Pfam" id="PF13407"/>
    </source>
</evidence>
<dbReference type="Pfam" id="PF13407">
    <property type="entry name" value="Peripla_BP_4"/>
    <property type="match status" value="1"/>
</dbReference>
<keyword evidence="3" id="KW-0732">Signal</keyword>
<dbReference type="PROSITE" id="PS51257">
    <property type="entry name" value="PROKAR_LIPOPROTEIN"/>
    <property type="match status" value="1"/>
</dbReference>
<name>A0A3E0IB28_9PSEU</name>
<evidence type="ECO:0000313" key="6">
    <source>
        <dbReference type="Proteomes" id="UP000256269"/>
    </source>
</evidence>
<proteinExistence type="inferred from homology"/>
<dbReference type="Proteomes" id="UP000256269">
    <property type="component" value="Unassembled WGS sequence"/>
</dbReference>
<feature type="signal peptide" evidence="3">
    <location>
        <begin position="1"/>
        <end position="25"/>
    </location>
</feature>
<feature type="chain" id="PRO_5017716889" evidence="3">
    <location>
        <begin position="26"/>
        <end position="386"/>
    </location>
</feature>
<comment type="caution">
    <text evidence="5">The sequence shown here is derived from an EMBL/GenBank/DDBJ whole genome shotgun (WGS) entry which is preliminary data.</text>
</comment>
<dbReference type="AlphaFoldDB" id="A0A3E0IB28"/>
<comment type="subcellular location">
    <subcellularLocation>
        <location evidence="1">Cell envelope</location>
    </subcellularLocation>
</comment>
<accession>A0A3E0IB28</accession>
<protein>
    <submittedName>
        <fullName evidence="5">Ribose transport system substrate-binding protein</fullName>
    </submittedName>
</protein>
<dbReference type="SUPFAM" id="SSF53822">
    <property type="entry name" value="Periplasmic binding protein-like I"/>
    <property type="match status" value="1"/>
</dbReference>
<dbReference type="GO" id="GO:0030288">
    <property type="term" value="C:outer membrane-bounded periplasmic space"/>
    <property type="evidence" value="ECO:0007669"/>
    <property type="project" value="TreeGrafter"/>
</dbReference>
<evidence type="ECO:0000256" key="1">
    <source>
        <dbReference type="ARBA" id="ARBA00004196"/>
    </source>
</evidence>
<reference evidence="5 6" key="1">
    <citation type="submission" date="2018-08" db="EMBL/GenBank/DDBJ databases">
        <title>Genomic Encyclopedia of Archaeal and Bacterial Type Strains, Phase II (KMG-II): from individual species to whole genera.</title>
        <authorList>
            <person name="Goeker M."/>
        </authorList>
    </citation>
    <scope>NUCLEOTIDE SEQUENCE [LARGE SCALE GENOMIC DNA]</scope>
    <source>
        <strain evidence="5 6">DSM 45791</strain>
    </source>
</reference>
<dbReference type="RefSeq" id="WP_170217298.1">
    <property type="nucleotide sequence ID" value="NZ_CP144375.1"/>
</dbReference>
<evidence type="ECO:0000313" key="5">
    <source>
        <dbReference type="EMBL" id="REH55355.1"/>
    </source>
</evidence>
<dbReference type="PANTHER" id="PTHR30036">
    <property type="entry name" value="D-XYLOSE-BINDING PERIPLASMIC PROTEIN"/>
    <property type="match status" value="1"/>
</dbReference>
<evidence type="ECO:0000256" key="2">
    <source>
        <dbReference type="ARBA" id="ARBA00007639"/>
    </source>
</evidence>
<evidence type="ECO:0000256" key="3">
    <source>
        <dbReference type="SAM" id="SignalP"/>
    </source>
</evidence>